<comment type="function">
    <text evidence="9">Part of the tripartite ATP-independent periplasmic (TRAP) transport system.</text>
</comment>
<evidence type="ECO:0000256" key="3">
    <source>
        <dbReference type="ARBA" id="ARBA00022475"/>
    </source>
</evidence>
<keyword evidence="7 9" id="KW-0472">Membrane</keyword>
<dbReference type="Pfam" id="PF04290">
    <property type="entry name" value="DctQ"/>
    <property type="match status" value="1"/>
</dbReference>
<dbReference type="EMBL" id="FWFR01000004">
    <property type="protein sequence ID" value="SLN76350.1"/>
    <property type="molecule type" value="Genomic_DNA"/>
</dbReference>
<evidence type="ECO:0000313" key="11">
    <source>
        <dbReference type="EMBL" id="SLN76350.1"/>
    </source>
</evidence>
<reference evidence="11 12" key="1">
    <citation type="submission" date="2017-03" db="EMBL/GenBank/DDBJ databases">
        <authorList>
            <person name="Afonso C.L."/>
            <person name="Miller P.J."/>
            <person name="Scott M.A."/>
            <person name="Spackman E."/>
            <person name="Goraichik I."/>
            <person name="Dimitrov K.M."/>
            <person name="Suarez D.L."/>
            <person name="Swayne D.E."/>
        </authorList>
    </citation>
    <scope>NUCLEOTIDE SEQUENCE [LARGE SCALE GENOMIC DNA]</scope>
    <source>
        <strain evidence="11 12">CECT 7691</strain>
    </source>
</reference>
<gene>
    <name evidence="11" type="ORF">OCH7691_04108</name>
</gene>
<evidence type="ECO:0000256" key="4">
    <source>
        <dbReference type="ARBA" id="ARBA00022519"/>
    </source>
</evidence>
<evidence type="ECO:0000256" key="6">
    <source>
        <dbReference type="ARBA" id="ARBA00022989"/>
    </source>
</evidence>
<evidence type="ECO:0000256" key="7">
    <source>
        <dbReference type="ARBA" id="ARBA00023136"/>
    </source>
</evidence>
<dbReference type="RefSeq" id="WP_085885423.1">
    <property type="nucleotide sequence ID" value="NZ_FWFR01000004.1"/>
</dbReference>
<keyword evidence="4 9" id="KW-0997">Cell inner membrane</keyword>
<dbReference type="GO" id="GO:0022857">
    <property type="term" value="F:transmembrane transporter activity"/>
    <property type="evidence" value="ECO:0007669"/>
    <property type="project" value="UniProtKB-UniRule"/>
</dbReference>
<keyword evidence="2 9" id="KW-0813">Transport</keyword>
<dbReference type="GO" id="GO:0015740">
    <property type="term" value="P:C4-dicarboxylate transport"/>
    <property type="evidence" value="ECO:0007669"/>
    <property type="project" value="TreeGrafter"/>
</dbReference>
<comment type="subcellular location">
    <subcellularLocation>
        <location evidence="1 9">Cell inner membrane</location>
        <topology evidence="1 9">Multi-pass membrane protein</topology>
    </subcellularLocation>
</comment>
<dbReference type="PANTHER" id="PTHR35011">
    <property type="entry name" value="2,3-DIKETO-L-GULONATE TRAP TRANSPORTER SMALL PERMEASE PROTEIN YIAM"/>
    <property type="match status" value="1"/>
</dbReference>
<keyword evidence="12" id="KW-1185">Reference proteome</keyword>
<dbReference type="InParanoid" id="A0A1Y5TY99"/>
<protein>
    <recommendedName>
        <fullName evidence="9">TRAP transporter small permease protein</fullName>
    </recommendedName>
</protein>
<proteinExistence type="inferred from homology"/>
<dbReference type="AlphaFoldDB" id="A0A1Y5TY99"/>
<evidence type="ECO:0000256" key="1">
    <source>
        <dbReference type="ARBA" id="ARBA00004429"/>
    </source>
</evidence>
<dbReference type="Proteomes" id="UP000193200">
    <property type="component" value="Unassembled WGS sequence"/>
</dbReference>
<evidence type="ECO:0000256" key="2">
    <source>
        <dbReference type="ARBA" id="ARBA00022448"/>
    </source>
</evidence>
<evidence type="ECO:0000256" key="8">
    <source>
        <dbReference type="ARBA" id="ARBA00038436"/>
    </source>
</evidence>
<evidence type="ECO:0000256" key="5">
    <source>
        <dbReference type="ARBA" id="ARBA00022692"/>
    </source>
</evidence>
<keyword evidence="3" id="KW-1003">Cell membrane</keyword>
<sequence>MKQLASLYSTLLDACGLLAGFVFVLLALFVSIDVVIRNVGLGNFGWLIEISEYALYGATFIAAPWVLRLGAHVRVDLVVGNVPRRAALALEIVTDLIGLAISLILFWYSLAATIASAESNSLIFKDLVVTEWWLLAVLPASMALLAIEFVVRLVRAVRGRTEAGNDTVLDGL</sequence>
<dbReference type="InterPro" id="IPR055348">
    <property type="entry name" value="DctQ"/>
</dbReference>
<dbReference type="GO" id="GO:0005886">
    <property type="term" value="C:plasma membrane"/>
    <property type="evidence" value="ECO:0007669"/>
    <property type="project" value="UniProtKB-SubCell"/>
</dbReference>
<comment type="similarity">
    <text evidence="8 9">Belongs to the TRAP transporter small permease family.</text>
</comment>
<feature type="transmembrane region" description="Helical" evidence="9">
    <location>
        <begin position="88"/>
        <end position="112"/>
    </location>
</feature>
<organism evidence="11 12">
    <name type="scientific">Oceanibacterium hippocampi</name>
    <dbReference type="NCBI Taxonomy" id="745714"/>
    <lineage>
        <taxon>Bacteria</taxon>
        <taxon>Pseudomonadati</taxon>
        <taxon>Pseudomonadota</taxon>
        <taxon>Alphaproteobacteria</taxon>
        <taxon>Sneathiellales</taxon>
        <taxon>Sneathiellaceae</taxon>
        <taxon>Oceanibacterium</taxon>
    </lineage>
</organism>
<evidence type="ECO:0000256" key="9">
    <source>
        <dbReference type="RuleBase" id="RU369079"/>
    </source>
</evidence>
<dbReference type="InterPro" id="IPR007387">
    <property type="entry name" value="TRAP_DctQ"/>
</dbReference>
<feature type="domain" description="Tripartite ATP-independent periplasmic transporters DctQ component" evidence="10">
    <location>
        <begin position="27"/>
        <end position="158"/>
    </location>
</feature>
<comment type="subunit">
    <text evidence="9">The complex comprises the extracytoplasmic solute receptor protein and the two transmembrane proteins.</text>
</comment>
<evidence type="ECO:0000313" key="12">
    <source>
        <dbReference type="Proteomes" id="UP000193200"/>
    </source>
</evidence>
<feature type="transmembrane region" description="Helical" evidence="9">
    <location>
        <begin position="132"/>
        <end position="151"/>
    </location>
</feature>
<feature type="transmembrane region" description="Helical" evidence="9">
    <location>
        <begin position="12"/>
        <end position="32"/>
    </location>
</feature>
<accession>A0A1Y5TY99</accession>
<evidence type="ECO:0000259" key="10">
    <source>
        <dbReference type="Pfam" id="PF04290"/>
    </source>
</evidence>
<feature type="transmembrane region" description="Helical" evidence="9">
    <location>
        <begin position="44"/>
        <end position="67"/>
    </location>
</feature>
<dbReference type="OrthoDB" id="8030921at2"/>
<keyword evidence="6 9" id="KW-1133">Transmembrane helix</keyword>
<dbReference type="PANTHER" id="PTHR35011:SF10">
    <property type="entry name" value="TRAP TRANSPORTER SMALL PERMEASE PROTEIN"/>
    <property type="match status" value="1"/>
</dbReference>
<name>A0A1Y5TY99_9PROT</name>
<keyword evidence="5 9" id="KW-0812">Transmembrane</keyword>